<dbReference type="AlphaFoldDB" id="A0A5N6LV42"/>
<comment type="caution">
    <text evidence="1">The sequence shown here is derived from an EMBL/GenBank/DDBJ whole genome shotgun (WGS) entry which is preliminary data.</text>
</comment>
<reference evidence="1 2" key="1">
    <citation type="submission" date="2019-05" db="EMBL/GenBank/DDBJ databases">
        <title>Mikania micrantha, genome provides insights into the molecular mechanism of rapid growth.</title>
        <authorList>
            <person name="Liu B."/>
        </authorList>
    </citation>
    <scope>NUCLEOTIDE SEQUENCE [LARGE SCALE GENOMIC DNA]</scope>
    <source>
        <strain evidence="1">NLD-2019</strain>
        <tissue evidence="1">Leaf</tissue>
    </source>
</reference>
<evidence type="ECO:0000313" key="2">
    <source>
        <dbReference type="Proteomes" id="UP000326396"/>
    </source>
</evidence>
<gene>
    <name evidence="1" type="ORF">E3N88_38835</name>
</gene>
<dbReference type="EMBL" id="SZYD01000018">
    <property type="protein sequence ID" value="KAD2805458.1"/>
    <property type="molecule type" value="Genomic_DNA"/>
</dbReference>
<accession>A0A5N6LV42</accession>
<sequence>MVLMQLRKEKGKVVFVPKINRAAGINYHDNYIEFIAGPSNNLDEKVADAIEERAGAVKGELKAVLDHRGADLEAANVVGDATNEYDDDLAFMEKDDLNVNGLRTFGGKKCCGRKLVPIEIQ</sequence>
<protein>
    <submittedName>
        <fullName evidence="1">Uncharacterized protein</fullName>
    </submittedName>
</protein>
<name>A0A5N6LV42_9ASTR</name>
<evidence type="ECO:0000313" key="1">
    <source>
        <dbReference type="EMBL" id="KAD2805458.1"/>
    </source>
</evidence>
<dbReference type="Proteomes" id="UP000326396">
    <property type="component" value="Linkage Group LG8"/>
</dbReference>
<proteinExistence type="predicted"/>
<organism evidence="1 2">
    <name type="scientific">Mikania micrantha</name>
    <name type="common">bitter vine</name>
    <dbReference type="NCBI Taxonomy" id="192012"/>
    <lineage>
        <taxon>Eukaryota</taxon>
        <taxon>Viridiplantae</taxon>
        <taxon>Streptophyta</taxon>
        <taxon>Embryophyta</taxon>
        <taxon>Tracheophyta</taxon>
        <taxon>Spermatophyta</taxon>
        <taxon>Magnoliopsida</taxon>
        <taxon>eudicotyledons</taxon>
        <taxon>Gunneridae</taxon>
        <taxon>Pentapetalae</taxon>
        <taxon>asterids</taxon>
        <taxon>campanulids</taxon>
        <taxon>Asterales</taxon>
        <taxon>Asteraceae</taxon>
        <taxon>Asteroideae</taxon>
        <taxon>Heliantheae alliance</taxon>
        <taxon>Eupatorieae</taxon>
        <taxon>Mikania</taxon>
    </lineage>
</organism>
<keyword evidence="2" id="KW-1185">Reference proteome</keyword>